<name>A0AAD1Y8U1_EUPCR</name>
<reference evidence="1" key="1">
    <citation type="submission" date="2023-07" db="EMBL/GenBank/DDBJ databases">
        <authorList>
            <consortium name="AG Swart"/>
            <person name="Singh M."/>
            <person name="Singh A."/>
            <person name="Seah K."/>
            <person name="Emmerich C."/>
        </authorList>
    </citation>
    <scope>NUCLEOTIDE SEQUENCE</scope>
    <source>
        <strain evidence="1">DP1</strain>
    </source>
</reference>
<keyword evidence="2" id="KW-1185">Reference proteome</keyword>
<dbReference type="EMBL" id="CAMPGE010028584">
    <property type="protein sequence ID" value="CAI2386101.1"/>
    <property type="molecule type" value="Genomic_DNA"/>
</dbReference>
<organism evidence="1 2">
    <name type="scientific">Euplotes crassus</name>
    <dbReference type="NCBI Taxonomy" id="5936"/>
    <lineage>
        <taxon>Eukaryota</taxon>
        <taxon>Sar</taxon>
        <taxon>Alveolata</taxon>
        <taxon>Ciliophora</taxon>
        <taxon>Intramacronucleata</taxon>
        <taxon>Spirotrichea</taxon>
        <taxon>Hypotrichia</taxon>
        <taxon>Euplotida</taxon>
        <taxon>Euplotidae</taxon>
        <taxon>Moneuplotes</taxon>
    </lineage>
</organism>
<accession>A0AAD1Y8U1</accession>
<proteinExistence type="predicted"/>
<dbReference type="Proteomes" id="UP001295684">
    <property type="component" value="Unassembled WGS sequence"/>
</dbReference>
<evidence type="ECO:0000313" key="2">
    <source>
        <dbReference type="Proteomes" id="UP001295684"/>
    </source>
</evidence>
<dbReference type="AlphaFoldDB" id="A0AAD1Y8U1"/>
<evidence type="ECO:0000313" key="1">
    <source>
        <dbReference type="EMBL" id="CAI2386101.1"/>
    </source>
</evidence>
<sequence length="299" mass="35534">MPNSKDYTADHSDFWQSWPGDIQFPQWDCFEEDNQESFQKNLLLKKQDECLENAELLNFAPCGHEEGELLKNKVSEKNLKTTENQKYNEEISASPPISEIKQKDANLDNLTQEASLCAPNLRYKGNKNSHKKGKFADRADVINKTIMRSIKRYLWELYISELEEPPRRVLKSNKEYYFYLEKMFKKYFLDIFKNKYGESEILQEKVKQVFSLMMTLDYNIPAKTPFFVSLKRRVKIIMKKYSIFQYTQFFKVEGVLEFFEILKKSGITEKIIQSYPKLSDSREKVEEILTRYASIKRDE</sequence>
<gene>
    <name evidence="1" type="ORF">ECRASSUSDP1_LOCUS27703</name>
</gene>
<comment type="caution">
    <text evidence="1">The sequence shown here is derived from an EMBL/GenBank/DDBJ whole genome shotgun (WGS) entry which is preliminary data.</text>
</comment>
<protein>
    <submittedName>
        <fullName evidence="1">Uncharacterized protein</fullName>
    </submittedName>
</protein>